<reference evidence="2" key="1">
    <citation type="submission" date="2021-02" db="EMBL/GenBank/DDBJ databases">
        <authorList>
            <person name="Steward A R."/>
        </authorList>
    </citation>
    <scope>NUCLEOTIDE SEQUENCE</scope>
</reference>
<accession>A0A821VR06</accession>
<comment type="caution">
    <text evidence="2">The sequence shown here is derived from an EMBL/GenBank/DDBJ whole genome shotgun (WGS) entry which is preliminary data.</text>
</comment>
<evidence type="ECO:0000313" key="3">
    <source>
        <dbReference type="Proteomes" id="UP000663880"/>
    </source>
</evidence>
<feature type="region of interest" description="Disordered" evidence="1">
    <location>
        <begin position="66"/>
        <end position="90"/>
    </location>
</feature>
<protein>
    <submittedName>
        <fullName evidence="2">Uncharacterized protein</fullName>
    </submittedName>
</protein>
<keyword evidence="3" id="KW-1185">Reference proteome</keyword>
<organism evidence="2 3">
    <name type="scientific">Pieris macdunnoughi</name>
    <dbReference type="NCBI Taxonomy" id="345717"/>
    <lineage>
        <taxon>Eukaryota</taxon>
        <taxon>Metazoa</taxon>
        <taxon>Ecdysozoa</taxon>
        <taxon>Arthropoda</taxon>
        <taxon>Hexapoda</taxon>
        <taxon>Insecta</taxon>
        <taxon>Pterygota</taxon>
        <taxon>Neoptera</taxon>
        <taxon>Endopterygota</taxon>
        <taxon>Lepidoptera</taxon>
        <taxon>Glossata</taxon>
        <taxon>Ditrysia</taxon>
        <taxon>Papilionoidea</taxon>
        <taxon>Pieridae</taxon>
        <taxon>Pierinae</taxon>
        <taxon>Pieris</taxon>
    </lineage>
</organism>
<dbReference type="AlphaFoldDB" id="A0A821VR06"/>
<evidence type="ECO:0000313" key="2">
    <source>
        <dbReference type="EMBL" id="CAF4911634.1"/>
    </source>
</evidence>
<dbReference type="Proteomes" id="UP000663880">
    <property type="component" value="Unassembled WGS sequence"/>
</dbReference>
<dbReference type="EMBL" id="CAJOBZ010000045">
    <property type="protein sequence ID" value="CAF4911634.1"/>
    <property type="molecule type" value="Genomic_DNA"/>
</dbReference>
<sequence>MASILSRGTIRKASFILPQSRLELRTVNVERNYKKLSKRRRKKAANLSQTSLMRVVFKYENKVPTARAGTEGSAMSSSPERRLLSGLSPT</sequence>
<proteinExistence type="predicted"/>
<evidence type="ECO:0000256" key="1">
    <source>
        <dbReference type="SAM" id="MobiDB-lite"/>
    </source>
</evidence>
<gene>
    <name evidence="2" type="ORF">PMACD_LOCUS12187</name>
</gene>
<name>A0A821VR06_9NEOP</name>